<feature type="compositionally biased region" description="Basic residues" evidence="1">
    <location>
        <begin position="88"/>
        <end position="97"/>
    </location>
</feature>
<evidence type="ECO:0000313" key="2">
    <source>
        <dbReference type="EMBL" id="KAF6166121.1"/>
    </source>
</evidence>
<feature type="region of interest" description="Disordered" evidence="1">
    <location>
        <begin position="77"/>
        <end position="97"/>
    </location>
</feature>
<evidence type="ECO:0000256" key="1">
    <source>
        <dbReference type="SAM" id="MobiDB-lite"/>
    </source>
</evidence>
<reference evidence="2 3" key="1">
    <citation type="journal article" date="2020" name="IScience">
        <title>Genome Sequencing of the Endangered Kingdonia uniflora (Circaeasteraceae, Ranunculales) Reveals Potential Mechanisms of Evolutionary Specialization.</title>
        <authorList>
            <person name="Sun Y."/>
            <person name="Deng T."/>
            <person name="Zhang A."/>
            <person name="Moore M.J."/>
            <person name="Landis J.B."/>
            <person name="Lin N."/>
            <person name="Zhang H."/>
            <person name="Zhang X."/>
            <person name="Huang J."/>
            <person name="Zhang X."/>
            <person name="Sun H."/>
            <person name="Wang H."/>
        </authorList>
    </citation>
    <scope>NUCLEOTIDE SEQUENCE [LARGE SCALE GENOMIC DNA]</scope>
    <source>
        <strain evidence="2">TB1705</strain>
        <tissue evidence="2">Leaf</tissue>
    </source>
</reference>
<protein>
    <submittedName>
        <fullName evidence="2">Uncharacterized protein</fullName>
    </submittedName>
</protein>
<dbReference type="Proteomes" id="UP000541444">
    <property type="component" value="Unassembled WGS sequence"/>
</dbReference>
<dbReference type="EMBL" id="JACGCM010000811">
    <property type="protein sequence ID" value="KAF6166121.1"/>
    <property type="molecule type" value="Genomic_DNA"/>
</dbReference>
<keyword evidence="3" id="KW-1185">Reference proteome</keyword>
<organism evidence="2 3">
    <name type="scientific">Kingdonia uniflora</name>
    <dbReference type="NCBI Taxonomy" id="39325"/>
    <lineage>
        <taxon>Eukaryota</taxon>
        <taxon>Viridiplantae</taxon>
        <taxon>Streptophyta</taxon>
        <taxon>Embryophyta</taxon>
        <taxon>Tracheophyta</taxon>
        <taxon>Spermatophyta</taxon>
        <taxon>Magnoliopsida</taxon>
        <taxon>Ranunculales</taxon>
        <taxon>Circaeasteraceae</taxon>
        <taxon>Kingdonia</taxon>
    </lineage>
</organism>
<accession>A0A7J7NFV7</accession>
<proteinExistence type="predicted"/>
<evidence type="ECO:0000313" key="3">
    <source>
        <dbReference type="Proteomes" id="UP000541444"/>
    </source>
</evidence>
<gene>
    <name evidence="2" type="ORF">GIB67_023831</name>
</gene>
<dbReference type="AlphaFoldDB" id="A0A7J7NFV7"/>
<name>A0A7J7NFV7_9MAGN</name>
<sequence>MSRKVYGDFINSSCNLYEDVFKSSSSSSVAEKKNKNQNARIFTVISIPGMMTRGGGGGRLGFCDKIFGSVEDYQSWKSKTNSNSSRPPKLRGIMRLK</sequence>
<feature type="compositionally biased region" description="Polar residues" evidence="1">
    <location>
        <begin position="77"/>
        <end position="86"/>
    </location>
</feature>
<comment type="caution">
    <text evidence="2">The sequence shown here is derived from an EMBL/GenBank/DDBJ whole genome shotgun (WGS) entry which is preliminary data.</text>
</comment>